<dbReference type="Proteomes" id="UP000027222">
    <property type="component" value="Unassembled WGS sequence"/>
</dbReference>
<reference evidence="2" key="1">
    <citation type="journal article" date="2014" name="Proc. Natl. Acad. Sci. U.S.A.">
        <title>Extensive sampling of basidiomycete genomes demonstrates inadequacy of the white-rot/brown-rot paradigm for wood decay fungi.</title>
        <authorList>
            <person name="Riley R."/>
            <person name="Salamov A.A."/>
            <person name="Brown D.W."/>
            <person name="Nagy L.G."/>
            <person name="Floudas D."/>
            <person name="Held B.W."/>
            <person name="Levasseur A."/>
            <person name="Lombard V."/>
            <person name="Morin E."/>
            <person name="Otillar R."/>
            <person name="Lindquist E.A."/>
            <person name="Sun H."/>
            <person name="LaButti K.M."/>
            <person name="Schmutz J."/>
            <person name="Jabbour D."/>
            <person name="Luo H."/>
            <person name="Baker S.E."/>
            <person name="Pisabarro A.G."/>
            <person name="Walton J.D."/>
            <person name="Blanchette R.A."/>
            <person name="Henrissat B."/>
            <person name="Martin F."/>
            <person name="Cullen D."/>
            <person name="Hibbett D.S."/>
            <person name="Grigoriev I.V."/>
        </authorList>
    </citation>
    <scope>NUCLEOTIDE SEQUENCE [LARGE SCALE GENOMIC DNA]</scope>
    <source>
        <strain evidence="2">CBS 339.88</strain>
    </source>
</reference>
<organism evidence="1 2">
    <name type="scientific">Galerina marginata (strain CBS 339.88)</name>
    <dbReference type="NCBI Taxonomy" id="685588"/>
    <lineage>
        <taxon>Eukaryota</taxon>
        <taxon>Fungi</taxon>
        <taxon>Dikarya</taxon>
        <taxon>Basidiomycota</taxon>
        <taxon>Agaricomycotina</taxon>
        <taxon>Agaricomycetes</taxon>
        <taxon>Agaricomycetidae</taxon>
        <taxon>Agaricales</taxon>
        <taxon>Agaricineae</taxon>
        <taxon>Strophariaceae</taxon>
        <taxon>Galerina</taxon>
    </lineage>
</organism>
<proteinExistence type="predicted"/>
<keyword evidence="2" id="KW-1185">Reference proteome</keyword>
<dbReference type="HOGENOM" id="CLU_2740194_0_0_1"/>
<name>A0A067SGE9_GALM3</name>
<protein>
    <submittedName>
        <fullName evidence="1">Uncharacterized protein</fullName>
    </submittedName>
</protein>
<evidence type="ECO:0000313" key="2">
    <source>
        <dbReference type="Proteomes" id="UP000027222"/>
    </source>
</evidence>
<gene>
    <name evidence="1" type="ORF">GALMADRAFT_272216</name>
</gene>
<dbReference type="EMBL" id="KL142404">
    <property type="protein sequence ID" value="KDR69092.1"/>
    <property type="molecule type" value="Genomic_DNA"/>
</dbReference>
<accession>A0A067SGE9</accession>
<dbReference type="AlphaFoldDB" id="A0A067SGE9"/>
<evidence type="ECO:0000313" key="1">
    <source>
        <dbReference type="EMBL" id="KDR69092.1"/>
    </source>
</evidence>
<sequence length="71" mass="7560">MSANSRVLGWKLRTGGTESVNLCEESWQIKLSPAHTPKHAGRSSPFRSLLLMGCLLFASAKSCSGGRPASV</sequence>